<dbReference type="AlphaFoldDB" id="J0CRF4"/>
<dbReference type="InParanoid" id="J0CRF4"/>
<sequence length="212" mass="23207">AGLVFSLLSNLSSTTFVALKTWRHRVAMRKFLRAAQSLGNRAETILALLVESGFIYCIIGIVVIVSTLTPLPHGTLGDLFLPSAAQITGIYPTMVLIVVSMRATMDETAFDAAESTLNVAPPSHFTRSMTRSQLARLPPDWQEALPTRKLDVDKPLPQLHSTKEAAHARDTFDTDMDGIPLVHAFDSCGSFSGDSESRVSRKRKDFGDAYNL</sequence>
<dbReference type="OrthoDB" id="2744793at2759"/>
<evidence type="ECO:0000256" key="2">
    <source>
        <dbReference type="SAM" id="Phobius"/>
    </source>
</evidence>
<name>J0CRF4_AURST</name>
<keyword evidence="4" id="KW-1185">Reference proteome</keyword>
<evidence type="ECO:0000313" key="3">
    <source>
        <dbReference type="EMBL" id="EJD32839.1"/>
    </source>
</evidence>
<dbReference type="Proteomes" id="UP000006514">
    <property type="component" value="Unassembled WGS sequence"/>
</dbReference>
<dbReference type="KEGG" id="adl:AURDEDRAFT_178062"/>
<evidence type="ECO:0000313" key="4">
    <source>
        <dbReference type="Proteomes" id="UP000006514"/>
    </source>
</evidence>
<feature type="transmembrane region" description="Helical" evidence="2">
    <location>
        <begin position="79"/>
        <end position="99"/>
    </location>
</feature>
<feature type="region of interest" description="Disordered" evidence="1">
    <location>
        <begin position="191"/>
        <end position="212"/>
    </location>
</feature>
<keyword evidence="2" id="KW-0472">Membrane</keyword>
<gene>
    <name evidence="3" type="ORF">AURDEDRAFT_178062</name>
</gene>
<keyword evidence="2" id="KW-0812">Transmembrane</keyword>
<feature type="non-terminal residue" evidence="3">
    <location>
        <position position="1"/>
    </location>
</feature>
<accession>J0CRF4</accession>
<evidence type="ECO:0000256" key="1">
    <source>
        <dbReference type="SAM" id="MobiDB-lite"/>
    </source>
</evidence>
<proteinExistence type="predicted"/>
<feature type="transmembrane region" description="Helical" evidence="2">
    <location>
        <begin position="44"/>
        <end position="67"/>
    </location>
</feature>
<reference evidence="4" key="1">
    <citation type="journal article" date="2012" name="Science">
        <title>The Paleozoic origin of enzymatic lignin decomposition reconstructed from 31 fungal genomes.</title>
        <authorList>
            <person name="Floudas D."/>
            <person name="Binder M."/>
            <person name="Riley R."/>
            <person name="Barry K."/>
            <person name="Blanchette R.A."/>
            <person name="Henrissat B."/>
            <person name="Martinez A.T."/>
            <person name="Otillar R."/>
            <person name="Spatafora J.W."/>
            <person name="Yadav J.S."/>
            <person name="Aerts A."/>
            <person name="Benoit I."/>
            <person name="Boyd A."/>
            <person name="Carlson A."/>
            <person name="Copeland A."/>
            <person name="Coutinho P.M."/>
            <person name="de Vries R.P."/>
            <person name="Ferreira P."/>
            <person name="Findley K."/>
            <person name="Foster B."/>
            <person name="Gaskell J."/>
            <person name="Glotzer D."/>
            <person name="Gorecki P."/>
            <person name="Heitman J."/>
            <person name="Hesse C."/>
            <person name="Hori C."/>
            <person name="Igarashi K."/>
            <person name="Jurgens J.A."/>
            <person name="Kallen N."/>
            <person name="Kersten P."/>
            <person name="Kohler A."/>
            <person name="Kuees U."/>
            <person name="Kumar T.K.A."/>
            <person name="Kuo A."/>
            <person name="LaButti K."/>
            <person name="Larrondo L.F."/>
            <person name="Lindquist E."/>
            <person name="Ling A."/>
            <person name="Lombard V."/>
            <person name="Lucas S."/>
            <person name="Lundell T."/>
            <person name="Martin R."/>
            <person name="McLaughlin D.J."/>
            <person name="Morgenstern I."/>
            <person name="Morin E."/>
            <person name="Murat C."/>
            <person name="Nagy L.G."/>
            <person name="Nolan M."/>
            <person name="Ohm R.A."/>
            <person name="Patyshakuliyeva A."/>
            <person name="Rokas A."/>
            <person name="Ruiz-Duenas F.J."/>
            <person name="Sabat G."/>
            <person name="Salamov A."/>
            <person name="Samejima M."/>
            <person name="Schmutz J."/>
            <person name="Slot J.C."/>
            <person name="St John F."/>
            <person name="Stenlid J."/>
            <person name="Sun H."/>
            <person name="Sun S."/>
            <person name="Syed K."/>
            <person name="Tsang A."/>
            <person name="Wiebenga A."/>
            <person name="Young D."/>
            <person name="Pisabarro A."/>
            <person name="Eastwood D.C."/>
            <person name="Martin F."/>
            <person name="Cullen D."/>
            <person name="Grigoriev I.V."/>
            <person name="Hibbett D.S."/>
        </authorList>
    </citation>
    <scope>NUCLEOTIDE SEQUENCE [LARGE SCALE GENOMIC DNA]</scope>
    <source>
        <strain evidence="4">TFB10046</strain>
    </source>
</reference>
<dbReference type="EMBL" id="JH688611">
    <property type="protein sequence ID" value="EJD32839.1"/>
    <property type="molecule type" value="Genomic_DNA"/>
</dbReference>
<organism evidence="3 4">
    <name type="scientific">Auricularia subglabra (strain TFB-10046 / SS5)</name>
    <name type="common">White-rot fungus</name>
    <name type="synonym">Auricularia delicata (strain TFB10046)</name>
    <dbReference type="NCBI Taxonomy" id="717982"/>
    <lineage>
        <taxon>Eukaryota</taxon>
        <taxon>Fungi</taxon>
        <taxon>Dikarya</taxon>
        <taxon>Basidiomycota</taxon>
        <taxon>Agaricomycotina</taxon>
        <taxon>Agaricomycetes</taxon>
        <taxon>Auriculariales</taxon>
        <taxon>Auriculariaceae</taxon>
        <taxon>Auricularia</taxon>
    </lineage>
</organism>
<feature type="transmembrane region" description="Helical" evidence="2">
    <location>
        <begin position="6"/>
        <end position="23"/>
    </location>
</feature>
<protein>
    <submittedName>
        <fullName evidence="3">Uncharacterized protein</fullName>
    </submittedName>
</protein>
<keyword evidence="2" id="KW-1133">Transmembrane helix</keyword>